<dbReference type="SUPFAM" id="SSF103473">
    <property type="entry name" value="MFS general substrate transporter"/>
    <property type="match status" value="1"/>
</dbReference>
<feature type="transmembrane region" description="Helical" evidence="8">
    <location>
        <begin position="332"/>
        <end position="353"/>
    </location>
</feature>
<keyword evidence="2" id="KW-0813">Transport</keyword>
<protein>
    <submittedName>
        <fullName evidence="10">3-phenylpropionic acid transporter</fullName>
    </submittedName>
</protein>
<feature type="transmembrane region" description="Helical" evidence="8">
    <location>
        <begin position="134"/>
        <end position="153"/>
    </location>
</feature>
<gene>
    <name evidence="10" type="ORF">BT1A1_0565</name>
</gene>
<dbReference type="RefSeq" id="WP_034767879.1">
    <property type="nucleotide sequence ID" value="NZ_CCRF01000020.1"/>
</dbReference>
<keyword evidence="7 8" id="KW-0472">Membrane</keyword>
<dbReference type="PANTHER" id="PTHR23522:SF10">
    <property type="entry name" value="3-PHENYLPROPIONIC ACID TRANSPORTER-RELATED"/>
    <property type="match status" value="1"/>
</dbReference>
<feature type="transmembrane region" description="Helical" evidence="8">
    <location>
        <begin position="159"/>
        <end position="181"/>
    </location>
</feature>
<dbReference type="Proteomes" id="UP000040576">
    <property type="component" value="Unassembled WGS sequence"/>
</dbReference>
<feature type="transmembrane region" description="Helical" evidence="8">
    <location>
        <begin position="206"/>
        <end position="226"/>
    </location>
</feature>
<dbReference type="AlphaFoldDB" id="A0A090IY26"/>
<evidence type="ECO:0000256" key="1">
    <source>
        <dbReference type="ARBA" id="ARBA00004429"/>
    </source>
</evidence>
<dbReference type="GO" id="GO:0005886">
    <property type="term" value="C:plasma membrane"/>
    <property type="evidence" value="ECO:0007669"/>
    <property type="project" value="UniProtKB-SubCell"/>
</dbReference>
<comment type="subcellular location">
    <subcellularLocation>
        <location evidence="1">Cell inner membrane</location>
        <topology evidence="1">Multi-pass membrane protein</topology>
    </subcellularLocation>
</comment>
<feature type="transmembrane region" description="Helical" evidence="8">
    <location>
        <begin position="37"/>
        <end position="59"/>
    </location>
</feature>
<proteinExistence type="predicted"/>
<evidence type="ECO:0000256" key="4">
    <source>
        <dbReference type="ARBA" id="ARBA00022519"/>
    </source>
</evidence>
<keyword evidence="6 8" id="KW-1133">Transmembrane helix</keyword>
<dbReference type="InterPro" id="IPR024989">
    <property type="entry name" value="MFS_assoc_dom"/>
</dbReference>
<evidence type="ECO:0000256" key="6">
    <source>
        <dbReference type="ARBA" id="ARBA00022989"/>
    </source>
</evidence>
<feature type="transmembrane region" description="Helical" evidence="8">
    <location>
        <begin position="359"/>
        <end position="378"/>
    </location>
</feature>
<evidence type="ECO:0000259" key="9">
    <source>
        <dbReference type="Pfam" id="PF12832"/>
    </source>
</evidence>
<evidence type="ECO:0000256" key="8">
    <source>
        <dbReference type="SAM" id="Phobius"/>
    </source>
</evidence>
<evidence type="ECO:0000313" key="11">
    <source>
        <dbReference type="Proteomes" id="UP000040576"/>
    </source>
</evidence>
<dbReference type="Pfam" id="PF12832">
    <property type="entry name" value="MFS_1_like"/>
    <property type="match status" value="1"/>
</dbReference>
<feature type="domain" description="Major facilitator superfamily associated" evidence="9">
    <location>
        <begin position="6"/>
        <end position="361"/>
    </location>
</feature>
<evidence type="ECO:0000256" key="7">
    <source>
        <dbReference type="ARBA" id="ARBA00023136"/>
    </source>
</evidence>
<feature type="transmembrane region" description="Helical" evidence="8">
    <location>
        <begin position="269"/>
        <end position="286"/>
    </location>
</feature>
<evidence type="ECO:0000313" key="10">
    <source>
        <dbReference type="EMBL" id="CEE00420.1"/>
    </source>
</evidence>
<dbReference type="GO" id="GO:0015528">
    <property type="term" value="F:lactose:proton symporter activity"/>
    <property type="evidence" value="ECO:0007669"/>
    <property type="project" value="TreeGrafter"/>
</dbReference>
<evidence type="ECO:0000256" key="2">
    <source>
        <dbReference type="ARBA" id="ARBA00022448"/>
    </source>
</evidence>
<dbReference type="PIRSF" id="PIRSF004925">
    <property type="entry name" value="HcaT"/>
    <property type="match status" value="1"/>
</dbReference>
<name>A0A090IY26_9BACI</name>
<accession>A0A090IY26</accession>
<feature type="transmembrane region" description="Helical" evidence="8">
    <location>
        <begin position="71"/>
        <end position="89"/>
    </location>
</feature>
<organism evidence="10 11">
    <name type="scientific">Caldibacillus thermoamylovorans</name>
    <dbReference type="NCBI Taxonomy" id="35841"/>
    <lineage>
        <taxon>Bacteria</taxon>
        <taxon>Bacillati</taxon>
        <taxon>Bacillota</taxon>
        <taxon>Bacilli</taxon>
        <taxon>Bacillales</taxon>
        <taxon>Bacillaceae</taxon>
        <taxon>Caldibacillus</taxon>
    </lineage>
</organism>
<evidence type="ECO:0000256" key="3">
    <source>
        <dbReference type="ARBA" id="ARBA00022475"/>
    </source>
</evidence>
<dbReference type="EMBL" id="CCRF01000020">
    <property type="protein sequence ID" value="CEE00420.1"/>
    <property type="molecule type" value="Genomic_DNA"/>
</dbReference>
<keyword evidence="3" id="KW-1003">Cell membrane</keyword>
<dbReference type="InterPro" id="IPR026032">
    <property type="entry name" value="HcaT-like"/>
</dbReference>
<dbReference type="Gene3D" id="1.20.1250.20">
    <property type="entry name" value="MFS general substrate transporter like domains"/>
    <property type="match status" value="2"/>
</dbReference>
<reference evidence="10 11" key="1">
    <citation type="submission" date="2014-07" db="EMBL/GenBank/DDBJ databases">
        <authorList>
            <person name="Wibberg Daniel"/>
        </authorList>
    </citation>
    <scope>NUCLEOTIDE SEQUENCE [LARGE SCALE GENOMIC DNA]</scope>
</reference>
<feature type="transmembrane region" description="Helical" evidence="8">
    <location>
        <begin position="7"/>
        <end position="25"/>
    </location>
</feature>
<keyword evidence="11" id="KW-1185">Reference proteome</keyword>
<feature type="transmembrane region" description="Helical" evidence="8">
    <location>
        <begin position="238"/>
        <end position="257"/>
    </location>
</feature>
<dbReference type="PANTHER" id="PTHR23522">
    <property type="entry name" value="BLL5896 PROTEIN"/>
    <property type="match status" value="1"/>
</dbReference>
<keyword evidence="4" id="KW-0997">Cell inner membrane</keyword>
<dbReference type="InterPro" id="IPR036259">
    <property type="entry name" value="MFS_trans_sf"/>
</dbReference>
<sequence length="384" mass="42868">MNNQRWLSFNYFTFFFTWGIFMPYWTGWLTGDKGLSVSAASIIIGAGLLTRSFSTLILFPVATNRFSISTVMKGIALLSLVLMISYIPFESYSVLLLITVLFSLIYPNLMPGVEGSATILLAHEKLDYGKSRSFGSIGYTVALIVVGLGTSLFQEKAIYWLMLAGIVFIIFSQFQATPLILKTEPKIQNSNTSIGNFKKLFTSKEFLIILIISVLLQGSHTSYYNYGFIYLQDLGINSFYIGLILNVAVLGEILFFAKADSFLANMKISTMYIWAAIGSTLRWVLVFLFPNVFVFIGSQLLHVISFGYAHYATIQFISKRLKTSQIPTAQGMYTSFAMSLINALLTFPAGFLYEVSAKTAFLGMIACTIPALLLTLATKRKYNY</sequence>
<keyword evidence="5 8" id="KW-0812">Transmembrane</keyword>
<dbReference type="GO" id="GO:0030395">
    <property type="term" value="F:lactose binding"/>
    <property type="evidence" value="ECO:0007669"/>
    <property type="project" value="TreeGrafter"/>
</dbReference>
<evidence type="ECO:0000256" key="5">
    <source>
        <dbReference type="ARBA" id="ARBA00022692"/>
    </source>
</evidence>